<dbReference type="Proteomes" id="UP001342631">
    <property type="component" value="Unassembled WGS sequence"/>
</dbReference>
<comment type="caution">
    <text evidence="2">The sequence shown here is derived from an EMBL/GenBank/DDBJ whole genome shotgun (WGS) entry which is preliminary data.</text>
</comment>
<proteinExistence type="predicted"/>
<reference evidence="2 3" key="1">
    <citation type="journal article" date="2024" name="Arch. Microbiol.">
        <title>Corallococcus caeni sp. nov., a novel myxobacterium isolated from activated sludge.</title>
        <authorList>
            <person name="Tomita S."/>
            <person name="Nakai R."/>
            <person name="Kuroda K."/>
            <person name="Kurashita H."/>
            <person name="Hatamoto M."/>
            <person name="Yamaguchi T."/>
            <person name="Narihiro T."/>
        </authorList>
    </citation>
    <scope>NUCLEOTIDE SEQUENCE [LARGE SCALE GENOMIC DNA]</scope>
    <source>
        <strain evidence="2 3">NO1</strain>
    </source>
</reference>
<organism evidence="2 3">
    <name type="scientific">Corallococcus caeni</name>
    <dbReference type="NCBI Taxonomy" id="3082388"/>
    <lineage>
        <taxon>Bacteria</taxon>
        <taxon>Pseudomonadati</taxon>
        <taxon>Myxococcota</taxon>
        <taxon>Myxococcia</taxon>
        <taxon>Myxococcales</taxon>
        <taxon>Cystobacterineae</taxon>
        <taxon>Myxococcaceae</taxon>
        <taxon>Corallococcus</taxon>
    </lineage>
</organism>
<sequence>MRGDWSKLRAWGGSQSSAFEELTCQLARLDTPVGHRFVRLDPPDGGVEAFAVDPSGNERAWQAKWFTGPLTPRQWAELDESVRSALNSRQRLAEYIVCLPQNPTAPNYDVKATQRTSRAHKVTKQTRRVASTIRRKARGTLDQWNARVVKWKQWAGKRKVEFVLWGTAEFEERLMRASAGGRRAFWFDELDVSPTALARKLDVAVKEAGAKYSPDLHLHVGVAAVIDGASRAASFREKWSARLDELRMATRAIRAVPMGATADGCLDVTHALERVCTEVERFIDKRSDVPDIVLLEQAAARARAGLEAQRVLIEKAKTQGKQASPATSSNTSHVIKPGFDFATRDITQALTALYAVTRSISANATKADLHRAVVILGPAGIGKTHLLCDAGLVAARAQAPAVLVHGAALTGRTPNTEIMKALGLEGSFERFLGALDSAGEASGQRALLLIDALNESMDAGRHWYDTLPGLVELMKPYRSVALVVSVRDTYEKRVLREDTENHFVVVEHHGFTGIEFDATSRFFEHFRVADPPVPLFRPEFQNPLFLKLYCSALAGRPQSDQRFRARAFGEILDFVVADVEERACRELDLAQATRPVLTALRRIARAMYERGSDLLAYAQAKVLVDELAPPRAGYHSSLFFRLVSAGLLNEVDSVDDDGRTLIRHIGFAYQRFGDYEQAGYVTETLAALPSGEWFGAAPPIRAILDDEDARWSKAGILEALASRLPEELGIELLDIVGENKIDEVIARAWLMSIQCRRTAALNRARIEPWLNRFLSRERALRMTWDALLFVAADPEHPFNADFLMQHLLPQPVGKRDATWTIVVSPTFRNGGAVDALLSWARVGRKHPGLDSRSALLAATAIAWFLTSPDRALRDRATQCLTWLFIEQPRASVALLERFRTVNDPYVLERIYCALYGAAMHWSPRERALTEITEQVYESLFSGNSTPPHALLRDYGRGLVELSIVRGCASASVEHARISPPYRSRWPIIKASKEWDGYQWRHDKQMTEREKAFARVHNNVFGFSDFSHKIETKDNWLSVKRGDPLPRLARDIIKDWEAGLSPSARQAWDAYVDASFIRSFSQGNVRRSPPSTLMRALNDAQSQQLQDVVLPLFQSNKHLAERLPAFDQKLAQSYIFGRILELGWTPEHFHEYETGYATASGHPEEESERCSKKYLWIGWHELIGYLVDHYRWRKEFDYHDDDYQGPWQLYRRDIDPTALSEALDEEADSWWFPRLELDFEGASDLEWIKDNTRSIPDFESLLHVTGADGKNWYITSGFPSWGWKRDESDTSAGRRKSEFVLYGYVLKKSDVPAFVAWARRQNFFGRWMPEASDATQIYFGEHYWAPAAQQHAGSAGWTQGDDGRLPVPVLIAHEKYRWEGDSEQSGRTINADLPSRHLVELLGLKWSRGARWVNEDGELAAFDPSVETGGNGALLLSEAAVRRLDALGYSLVWAILGEKIAMGNTRRTAGWLEISGVYSLKRDFTLRGGFRTVHGEESSQERSRRAREARSSGGETVPSRSKKKRTDSRRPKRRSKKGRSTPRS</sequence>
<gene>
    <name evidence="2" type="ORF">ASNO1_27930</name>
</gene>
<dbReference type="InterPro" id="IPR027417">
    <property type="entry name" value="P-loop_NTPase"/>
</dbReference>
<feature type="compositionally biased region" description="Basic and acidic residues" evidence="1">
    <location>
        <begin position="1492"/>
        <end position="1509"/>
    </location>
</feature>
<dbReference type="EMBL" id="BTTX01000003">
    <property type="protein sequence ID" value="GMU06540.1"/>
    <property type="molecule type" value="Genomic_DNA"/>
</dbReference>
<protein>
    <submittedName>
        <fullName evidence="2">ATPase AAA</fullName>
    </submittedName>
</protein>
<dbReference type="SUPFAM" id="SSF52540">
    <property type="entry name" value="P-loop containing nucleoside triphosphate hydrolases"/>
    <property type="match status" value="1"/>
</dbReference>
<feature type="region of interest" description="Disordered" evidence="1">
    <location>
        <begin position="1492"/>
        <end position="1543"/>
    </location>
</feature>
<keyword evidence="3" id="KW-1185">Reference proteome</keyword>
<feature type="compositionally biased region" description="Basic residues" evidence="1">
    <location>
        <begin position="1519"/>
        <end position="1543"/>
    </location>
</feature>
<evidence type="ECO:0000256" key="1">
    <source>
        <dbReference type="SAM" id="MobiDB-lite"/>
    </source>
</evidence>
<accession>A0ABQ6QRB4</accession>
<name>A0ABQ6QRB4_9BACT</name>
<evidence type="ECO:0000313" key="3">
    <source>
        <dbReference type="Proteomes" id="UP001342631"/>
    </source>
</evidence>
<evidence type="ECO:0000313" key="2">
    <source>
        <dbReference type="EMBL" id="GMU06540.1"/>
    </source>
</evidence>
<dbReference type="RefSeq" id="WP_338277378.1">
    <property type="nucleotide sequence ID" value="NZ_BTTX01000003.1"/>
</dbReference>